<proteinExistence type="predicted"/>
<name>A0ACC1ABD5_9ROSI</name>
<dbReference type="Proteomes" id="UP001164250">
    <property type="component" value="Chromosome 11"/>
</dbReference>
<accession>A0ACC1ABD5</accession>
<evidence type="ECO:0000313" key="1">
    <source>
        <dbReference type="EMBL" id="KAJ0083338.1"/>
    </source>
</evidence>
<evidence type="ECO:0000313" key="2">
    <source>
        <dbReference type="Proteomes" id="UP001164250"/>
    </source>
</evidence>
<protein>
    <submittedName>
        <fullName evidence="1">Uncharacterized protein</fullName>
    </submittedName>
</protein>
<gene>
    <name evidence="1" type="ORF">Patl1_30049</name>
</gene>
<comment type="caution">
    <text evidence="1">The sequence shown here is derived from an EMBL/GenBank/DDBJ whole genome shotgun (WGS) entry which is preliminary data.</text>
</comment>
<dbReference type="EMBL" id="CM047907">
    <property type="protein sequence ID" value="KAJ0083338.1"/>
    <property type="molecule type" value="Genomic_DNA"/>
</dbReference>
<keyword evidence="2" id="KW-1185">Reference proteome</keyword>
<reference evidence="2" key="1">
    <citation type="journal article" date="2023" name="G3 (Bethesda)">
        <title>Genome assembly and association tests identify interacting loci associated with vigor, precocity, and sex in interspecific pistachio rootstocks.</title>
        <authorList>
            <person name="Palmer W."/>
            <person name="Jacygrad E."/>
            <person name="Sagayaradj S."/>
            <person name="Cavanaugh K."/>
            <person name="Han R."/>
            <person name="Bertier L."/>
            <person name="Beede B."/>
            <person name="Kafkas S."/>
            <person name="Golino D."/>
            <person name="Preece J."/>
            <person name="Michelmore R."/>
        </authorList>
    </citation>
    <scope>NUCLEOTIDE SEQUENCE [LARGE SCALE GENOMIC DNA]</scope>
</reference>
<sequence length="122" mass="13283">MKENTATLTYTSALQFYTLGMVAYCSADGTVLCFQLTTKAVEKDPARYRAPHFMCGSLTEDESAITVNTPLPDTPITLKKPANECGERSMRSLAADLNAVKRANDKKKKTGSNSDNQTLGKL</sequence>
<organism evidence="1 2">
    <name type="scientific">Pistacia atlantica</name>
    <dbReference type="NCBI Taxonomy" id="434234"/>
    <lineage>
        <taxon>Eukaryota</taxon>
        <taxon>Viridiplantae</taxon>
        <taxon>Streptophyta</taxon>
        <taxon>Embryophyta</taxon>
        <taxon>Tracheophyta</taxon>
        <taxon>Spermatophyta</taxon>
        <taxon>Magnoliopsida</taxon>
        <taxon>eudicotyledons</taxon>
        <taxon>Gunneridae</taxon>
        <taxon>Pentapetalae</taxon>
        <taxon>rosids</taxon>
        <taxon>malvids</taxon>
        <taxon>Sapindales</taxon>
        <taxon>Anacardiaceae</taxon>
        <taxon>Pistacia</taxon>
    </lineage>
</organism>